<dbReference type="Gene3D" id="3.65.10.10">
    <property type="entry name" value="Enolpyruvate transferase domain"/>
    <property type="match status" value="2"/>
</dbReference>
<evidence type="ECO:0000259" key="10">
    <source>
        <dbReference type="Pfam" id="PF00275"/>
    </source>
</evidence>
<keyword evidence="4 9" id="KW-0963">Cytoplasm</keyword>
<proteinExistence type="inferred from homology"/>
<dbReference type="Proteomes" id="UP000050430">
    <property type="component" value="Unassembled WGS sequence"/>
</dbReference>
<dbReference type="UniPathway" id="UPA00053">
    <property type="reaction ID" value="UER00089"/>
</dbReference>
<keyword evidence="12" id="KW-1185">Reference proteome</keyword>
<evidence type="ECO:0000256" key="1">
    <source>
        <dbReference type="ARBA" id="ARBA00002174"/>
    </source>
</evidence>
<comment type="subunit">
    <text evidence="9">Monomer.</text>
</comment>
<dbReference type="PROSITE" id="PS00885">
    <property type="entry name" value="EPSP_SYNTHASE_2"/>
    <property type="match status" value="1"/>
</dbReference>
<feature type="binding site" evidence="9">
    <location>
        <position position="122"/>
    </location>
    <ligand>
        <name>phosphoenolpyruvate</name>
        <dbReference type="ChEBI" id="CHEBI:58702"/>
    </ligand>
</feature>
<feature type="binding site" evidence="9">
    <location>
        <position position="22"/>
    </location>
    <ligand>
        <name>phosphoenolpyruvate</name>
        <dbReference type="ChEBI" id="CHEBI:58702"/>
    </ligand>
</feature>
<dbReference type="STRING" id="229920.ADM99_02920"/>
<dbReference type="FunFam" id="3.65.10.10:FF:000006">
    <property type="entry name" value="3-phosphoshikimate 1-carboxyvinyltransferase"/>
    <property type="match status" value="1"/>
</dbReference>
<feature type="binding site" evidence="9">
    <location>
        <position position="357"/>
    </location>
    <ligand>
        <name>phosphoenolpyruvate</name>
        <dbReference type="ChEBI" id="CHEBI:58702"/>
    </ligand>
</feature>
<evidence type="ECO:0000313" key="12">
    <source>
        <dbReference type="Proteomes" id="UP000050430"/>
    </source>
</evidence>
<dbReference type="GO" id="GO:0005737">
    <property type="term" value="C:cytoplasm"/>
    <property type="evidence" value="ECO:0007669"/>
    <property type="project" value="UniProtKB-SubCell"/>
</dbReference>
<dbReference type="PIRSF" id="PIRSF000505">
    <property type="entry name" value="EPSPS"/>
    <property type="match status" value="1"/>
</dbReference>
<dbReference type="InterPro" id="IPR036968">
    <property type="entry name" value="Enolpyruvate_Tfrase_sf"/>
</dbReference>
<dbReference type="InterPro" id="IPR023193">
    <property type="entry name" value="EPSP_synthase_CS"/>
</dbReference>
<reference evidence="11 12" key="1">
    <citation type="submission" date="2015-07" db="EMBL/GenBank/DDBJ databases">
        <title>Genome sequence of Leptolinea tardivitalis DSM 16556.</title>
        <authorList>
            <person name="Hemp J."/>
            <person name="Ward L.M."/>
            <person name="Pace L.A."/>
            <person name="Fischer W.W."/>
        </authorList>
    </citation>
    <scope>NUCLEOTIDE SEQUENCE [LARGE SCALE GENOMIC DNA]</scope>
    <source>
        <strain evidence="11 12">YMTK-2</strain>
    </source>
</reference>
<evidence type="ECO:0000256" key="4">
    <source>
        <dbReference type="ARBA" id="ARBA00022490"/>
    </source>
</evidence>
<feature type="domain" description="Enolpyruvate transferase" evidence="10">
    <location>
        <begin position="9"/>
        <end position="433"/>
    </location>
</feature>
<keyword evidence="5 9" id="KW-0028">Amino-acid biosynthesis</keyword>
<evidence type="ECO:0000313" key="11">
    <source>
        <dbReference type="EMBL" id="KPL73209.1"/>
    </source>
</evidence>
<keyword evidence="6 9" id="KW-0808">Transferase</keyword>
<dbReference type="InterPro" id="IPR013792">
    <property type="entry name" value="RNA3'P_cycl/enolpyr_Trfase_a/b"/>
</dbReference>
<dbReference type="Pfam" id="PF00275">
    <property type="entry name" value="EPSP_synthase"/>
    <property type="match status" value="1"/>
</dbReference>
<feature type="binding site" evidence="9">
    <location>
        <position position="326"/>
    </location>
    <ligand>
        <name>3-phosphoshikimate</name>
        <dbReference type="ChEBI" id="CHEBI:145989"/>
    </ligand>
</feature>
<dbReference type="EC" id="2.5.1.19" evidence="9"/>
<organism evidence="11 12">
    <name type="scientific">Leptolinea tardivitalis</name>
    <dbReference type="NCBI Taxonomy" id="229920"/>
    <lineage>
        <taxon>Bacteria</taxon>
        <taxon>Bacillati</taxon>
        <taxon>Chloroflexota</taxon>
        <taxon>Anaerolineae</taxon>
        <taxon>Anaerolineales</taxon>
        <taxon>Anaerolineaceae</taxon>
        <taxon>Leptolinea</taxon>
    </lineage>
</organism>
<comment type="subcellular location">
    <subcellularLocation>
        <location evidence="9">Cytoplasm</location>
    </subcellularLocation>
</comment>
<dbReference type="GO" id="GO:0008652">
    <property type="term" value="P:amino acid biosynthetic process"/>
    <property type="evidence" value="ECO:0007669"/>
    <property type="project" value="UniProtKB-KW"/>
</dbReference>
<evidence type="ECO:0000256" key="2">
    <source>
        <dbReference type="ARBA" id="ARBA00004811"/>
    </source>
</evidence>
<evidence type="ECO:0000256" key="3">
    <source>
        <dbReference type="ARBA" id="ARBA00009948"/>
    </source>
</evidence>
<feature type="active site" description="Proton acceptor" evidence="9">
    <location>
        <position position="326"/>
    </location>
</feature>
<gene>
    <name evidence="9" type="primary">aroA</name>
    <name evidence="11" type="ORF">ADM99_02920</name>
</gene>
<dbReference type="EMBL" id="LGCK01000006">
    <property type="protein sequence ID" value="KPL73209.1"/>
    <property type="molecule type" value="Genomic_DNA"/>
</dbReference>
<comment type="caution">
    <text evidence="11">The sequence shown here is derived from an EMBL/GenBank/DDBJ whole genome shotgun (WGS) entry which is preliminary data.</text>
</comment>
<sequence length="452" mass="46976">MMTLTILPGHSLSGVISLPGDKSLSHRAALFASLAAGRSQIENFLVSGVTTRLLEALTSLGIFWKLDGTTLTVEGRGLGGYSIPFAPINCGNSASTLRFLSGALAASGTPAVLDGSKGLRRRPMDRIIVPLQQMGVNVKGTAGCAPLSMGVSHLPLKGGIINTPVSSAQVKTCLLLAGLSAGEPVTIIEPGFSRDHTERMLAGMGVTINSEKTSANGSAQYQTHLIPPATRYSLKPLTMSLPGDFSSAAFLIVAAVITPGSEITLQNIGLNATRTGLLDVLLSMGASIQIAARPSRNGEPVGDLTIRHCPLKGVDISGEQVVRMIDEFPIFAIAAAFASGTSTVRDASELRLKESDRISGLCAELKAIGVSVDETVDGFSIHGKGAIQGGTVDPHGDHRLAMSLAVAGLASQQPITVLNSEIMQESFPEFTDVITRLGGALEDTPNLEPSHA</sequence>
<feature type="binding site" evidence="9">
    <location>
        <position position="27"/>
    </location>
    <ligand>
        <name>3-phosphoshikimate</name>
        <dbReference type="ChEBI" id="CHEBI:145989"/>
    </ligand>
</feature>
<feature type="binding site" evidence="9">
    <location>
        <position position="167"/>
    </location>
    <ligand>
        <name>3-phosphoshikimate</name>
        <dbReference type="ChEBI" id="CHEBI:145989"/>
    </ligand>
</feature>
<evidence type="ECO:0000256" key="6">
    <source>
        <dbReference type="ARBA" id="ARBA00022679"/>
    </source>
</evidence>
<dbReference type="GO" id="GO:0009073">
    <property type="term" value="P:aromatic amino acid family biosynthetic process"/>
    <property type="evidence" value="ECO:0007669"/>
    <property type="project" value="UniProtKB-KW"/>
</dbReference>
<keyword evidence="7 9" id="KW-0057">Aromatic amino acid biosynthesis</keyword>
<evidence type="ECO:0000256" key="9">
    <source>
        <dbReference type="HAMAP-Rule" id="MF_00210"/>
    </source>
</evidence>
<dbReference type="PANTHER" id="PTHR21090">
    <property type="entry name" value="AROM/DEHYDROQUINATE SYNTHASE"/>
    <property type="match status" value="1"/>
</dbReference>
<evidence type="ECO:0000256" key="5">
    <source>
        <dbReference type="ARBA" id="ARBA00022605"/>
    </source>
</evidence>
<dbReference type="InterPro" id="IPR001986">
    <property type="entry name" value="Enolpyruvate_Tfrase_dom"/>
</dbReference>
<dbReference type="NCBIfam" id="TIGR01356">
    <property type="entry name" value="aroA"/>
    <property type="match status" value="1"/>
</dbReference>
<comment type="function">
    <text evidence="1 9">Catalyzes the transfer of the enolpyruvyl moiety of phosphoenolpyruvate (PEP) to the 5-hydroxyl of shikimate-3-phosphate (S3P) to produce enolpyruvyl shikimate-3-phosphate and inorganic phosphate.</text>
</comment>
<comment type="catalytic activity">
    <reaction evidence="8">
        <text>3-phosphoshikimate + phosphoenolpyruvate = 5-O-(1-carboxyvinyl)-3-phosphoshikimate + phosphate</text>
        <dbReference type="Rhea" id="RHEA:21256"/>
        <dbReference type="ChEBI" id="CHEBI:43474"/>
        <dbReference type="ChEBI" id="CHEBI:57701"/>
        <dbReference type="ChEBI" id="CHEBI:58702"/>
        <dbReference type="ChEBI" id="CHEBI:145989"/>
        <dbReference type="EC" id="2.5.1.19"/>
    </reaction>
    <physiologicalReaction direction="left-to-right" evidence="8">
        <dbReference type="Rhea" id="RHEA:21257"/>
    </physiologicalReaction>
</comment>
<dbReference type="GO" id="GO:0009423">
    <property type="term" value="P:chorismate biosynthetic process"/>
    <property type="evidence" value="ECO:0007669"/>
    <property type="project" value="UniProtKB-UniRule"/>
</dbReference>
<protein>
    <recommendedName>
        <fullName evidence="9">3-phosphoshikimate 1-carboxyvinyltransferase</fullName>
        <ecNumber evidence="9">2.5.1.19</ecNumber>
    </recommendedName>
    <alternativeName>
        <fullName evidence="9">5-enolpyruvylshikimate-3-phosphate synthase</fullName>
        <shortName evidence="9">EPSP synthase</shortName>
        <shortName evidence="9">EPSPS</shortName>
    </alternativeName>
</protein>
<evidence type="ECO:0000256" key="8">
    <source>
        <dbReference type="ARBA" id="ARBA00044633"/>
    </source>
</evidence>
<dbReference type="AlphaFoldDB" id="A0A0P6XUW4"/>
<accession>A0A0P6XUW4</accession>
<dbReference type="InterPro" id="IPR006264">
    <property type="entry name" value="EPSP_synthase"/>
</dbReference>
<dbReference type="FunFam" id="3.65.10.10:FF:000005">
    <property type="entry name" value="3-phosphoshikimate 1-carboxyvinyltransferase"/>
    <property type="match status" value="1"/>
</dbReference>
<dbReference type="HAMAP" id="MF_00210">
    <property type="entry name" value="EPSP_synth"/>
    <property type="match status" value="1"/>
</dbReference>
<feature type="binding site" evidence="9">
    <location>
        <position position="169"/>
    </location>
    <ligand>
        <name>phosphoenolpyruvate</name>
        <dbReference type="ChEBI" id="CHEBI:58702"/>
    </ligand>
</feature>
<dbReference type="PANTHER" id="PTHR21090:SF5">
    <property type="entry name" value="PENTAFUNCTIONAL AROM POLYPEPTIDE"/>
    <property type="match status" value="1"/>
</dbReference>
<name>A0A0P6XUW4_9CHLR</name>
<feature type="binding site" evidence="9">
    <location>
        <position position="399"/>
    </location>
    <ligand>
        <name>phosphoenolpyruvate</name>
        <dbReference type="ChEBI" id="CHEBI:58702"/>
    </ligand>
</feature>
<dbReference type="GO" id="GO:0003866">
    <property type="term" value="F:3-phosphoshikimate 1-carboxyvinyltransferase activity"/>
    <property type="evidence" value="ECO:0007669"/>
    <property type="project" value="UniProtKB-UniRule"/>
</dbReference>
<comment type="similarity">
    <text evidence="3 9">Belongs to the EPSP synthase family.</text>
</comment>
<dbReference type="PATRIC" id="fig|229920.5.peg.2211"/>
<comment type="pathway">
    <text evidence="2 9">Metabolic intermediate biosynthesis; chorismate biosynthesis; chorismate from D-erythrose 4-phosphate and phosphoenolpyruvate: step 6/7.</text>
</comment>
<evidence type="ECO:0000256" key="7">
    <source>
        <dbReference type="ARBA" id="ARBA00023141"/>
    </source>
</evidence>
<feature type="binding site" evidence="9">
    <location>
        <position position="22"/>
    </location>
    <ligand>
        <name>3-phosphoshikimate</name>
        <dbReference type="ChEBI" id="CHEBI:145989"/>
    </ligand>
</feature>
<dbReference type="SUPFAM" id="SSF55205">
    <property type="entry name" value="EPT/RTPC-like"/>
    <property type="match status" value="1"/>
</dbReference>
<feature type="binding site" evidence="9">
    <location>
        <position position="23"/>
    </location>
    <ligand>
        <name>3-phosphoshikimate</name>
        <dbReference type="ChEBI" id="CHEBI:145989"/>
    </ligand>
</feature>
<feature type="binding site" evidence="9">
    <location>
        <position position="353"/>
    </location>
    <ligand>
        <name>3-phosphoshikimate</name>
        <dbReference type="ChEBI" id="CHEBI:145989"/>
    </ligand>
</feature>
<feature type="binding site" evidence="9">
    <location>
        <position position="169"/>
    </location>
    <ligand>
        <name>3-phosphoshikimate</name>
        <dbReference type="ChEBI" id="CHEBI:145989"/>
    </ligand>
</feature>
<dbReference type="CDD" id="cd01556">
    <property type="entry name" value="EPSP_synthase"/>
    <property type="match status" value="1"/>
</dbReference>
<comment type="caution">
    <text evidence="9">Lacks conserved residue(s) required for the propagation of feature annotation.</text>
</comment>